<dbReference type="PANTHER" id="PTHR22722:SF14">
    <property type="entry name" value="MEGALIN, ISOFORM A"/>
    <property type="match status" value="1"/>
</dbReference>
<dbReference type="PRINTS" id="PR00261">
    <property type="entry name" value="LDLRECEPTOR"/>
</dbReference>
<keyword evidence="15" id="KW-0449">Lipoprotein</keyword>
<evidence type="ECO:0000256" key="10">
    <source>
        <dbReference type="ARBA" id="ARBA00023170"/>
    </source>
</evidence>
<dbReference type="SMART" id="SM00181">
    <property type="entry name" value="EGF"/>
    <property type="match status" value="6"/>
</dbReference>
<dbReference type="SMART" id="SM00135">
    <property type="entry name" value="LY"/>
    <property type="match status" value="3"/>
</dbReference>
<evidence type="ECO:0000256" key="9">
    <source>
        <dbReference type="ARBA" id="ARBA00023157"/>
    </source>
</evidence>
<keyword evidence="5" id="KW-0732">Signal</keyword>
<sequence length="1012" mass="114197">MDYIFWTDWESKSINRAHKFSGENRTTIVKTSHRPMDIQVYHKMRQTEAHFNPCRVRNGGCSHLCLLKPFMVSSFRTSTFFRSITRVCGCPENYKLDGSYNCVPTCNEPFHFECKESSKCIPSWWKCDNYTDCAGEEDEINCTQPYHCPQRGYFQCKGAGDKTGCLPPVDICNGIPECKDESDEEQCDKYDCLKGYVKCQKENKCIPLTHVCDGNQHCKDGQDEHNCTAKDCNEDQFKCDGNRCVPYMWRCDHDKDCLDGKDEPSDAVCKNTTCPKDFFKCTSGRCIPESWKCDGDIDCSLTDNSDEKDCANRSCSANQFKCDDNNCIPQGWKCDYDKDCKDGSDEKNCEDVYANCTSEQFPCSNKKCIPKSWQCNGEVNCEDGSDERGCGNSTQCGDDQFNCHTMCIPKVWECDGDIDCSNGNDEKECKNPDTCEQGQFQCKNKVCVPGLWRCDTEDDCHDNSDEDSSMCKDYTCPPGRFRCKNHKCIFSDKRCDGTNQCGDNSDEENCFFDSVCTGQSFQCDSSKTCIPMDKVCDGKIDCIKDASDEKPAICEDMKPCSDELRRNSSICQQKCISLPYKEGAYKCACKEGYTLMEDGFHCQVQDLCKKWGTCSQLCSPKHMMEASAGVHCSCEEGYEKKVTYDGTMSCIANGPQPLILVARESVILQSDLYGKSEEQTIGKESSEKIAGIDADMTTSPWSIFVVSHSNQSNHSISKMTIQSTKPEKGKVKRAAVQPVPEVLLHNLGNPHGIAVNWVGKHIYWTDSHTRKIEMANFEGKQRRSVISSALDQPYSIVVHPEKGKLFWTDRGFPPKIESSNLDGSGRKIVVNEEIIWPNGLAIDYPNGRLYWADTKKRTIETVDLEGKDRHVVIQFNTSTGTLAPYMVDVFEDYLFVSFYHNSTVMKIKKFRRDPLSLEDGQMLFKTLLSIGDILILQPSKQKLIDNQCDVTDLHCPSAMCINMPQENTKKYKCVCPDGARYIDEKCDFSTCLPGHCYNGGTCNISNTGPKCM</sequence>
<evidence type="ECO:0000256" key="12">
    <source>
        <dbReference type="PROSITE-ProRule" id="PRU00124"/>
    </source>
</evidence>
<dbReference type="InterPro" id="IPR000033">
    <property type="entry name" value="LDLR_classB_rpt"/>
</dbReference>
<dbReference type="InterPro" id="IPR002172">
    <property type="entry name" value="LDrepeatLR_classA_rpt"/>
</dbReference>
<feature type="disulfide bond" evidence="12">
    <location>
        <begin position="375"/>
        <end position="390"/>
    </location>
</feature>
<evidence type="ECO:0000256" key="6">
    <source>
        <dbReference type="ARBA" id="ARBA00022737"/>
    </source>
</evidence>
<feature type="disulfide bond" evidence="12">
    <location>
        <begin position="274"/>
        <end position="286"/>
    </location>
</feature>
<evidence type="ECO:0000256" key="13">
    <source>
        <dbReference type="PROSITE-ProRule" id="PRU00461"/>
    </source>
</evidence>
<feature type="disulfide bond" evidence="12">
    <location>
        <begin position="127"/>
        <end position="142"/>
    </location>
</feature>
<dbReference type="InterPro" id="IPR051221">
    <property type="entry name" value="LDLR-related"/>
</dbReference>
<feature type="disulfide bond" evidence="12">
    <location>
        <begin position="495"/>
        <end position="510"/>
    </location>
</feature>
<dbReference type="InterPro" id="IPR026823">
    <property type="entry name" value="cEGF"/>
</dbReference>
<dbReference type="PROSITE" id="PS01209">
    <property type="entry name" value="LDLRA_1"/>
    <property type="match status" value="4"/>
</dbReference>
<feature type="disulfide bond" evidence="12">
    <location>
        <begin position="442"/>
        <end position="460"/>
    </location>
</feature>
<dbReference type="FunFam" id="4.10.400.10:FF:000065">
    <property type="entry name" value="Transmembrane protease serine 7"/>
    <property type="match status" value="1"/>
</dbReference>
<dbReference type="Pfam" id="PF12662">
    <property type="entry name" value="cEGF"/>
    <property type="match status" value="1"/>
</dbReference>
<dbReference type="CDD" id="cd00112">
    <property type="entry name" value="LDLa"/>
    <property type="match status" value="10"/>
</dbReference>
<comment type="subcellular location">
    <subcellularLocation>
        <location evidence="1">Membrane</location>
        <topology evidence="1">Single-pass membrane protein</topology>
    </subcellularLocation>
</comment>
<dbReference type="PROSITE" id="PS01186">
    <property type="entry name" value="EGF_2"/>
    <property type="match status" value="1"/>
</dbReference>
<evidence type="ECO:0000256" key="8">
    <source>
        <dbReference type="ARBA" id="ARBA00023136"/>
    </source>
</evidence>
<keyword evidence="7" id="KW-1133">Transmembrane helix</keyword>
<dbReference type="Pfam" id="PF00058">
    <property type="entry name" value="Ldl_recept_b"/>
    <property type="match status" value="2"/>
</dbReference>
<feature type="repeat" description="LDL-receptor class B" evidence="13">
    <location>
        <begin position="847"/>
        <end position="891"/>
    </location>
</feature>
<evidence type="ECO:0000259" key="14">
    <source>
        <dbReference type="PROSITE" id="PS01186"/>
    </source>
</evidence>
<feature type="repeat" description="LDL-receptor class B" evidence="13">
    <location>
        <begin position="760"/>
        <end position="802"/>
    </location>
</feature>
<dbReference type="FunFam" id="2.120.10.30:FF:000241">
    <property type="entry name" value="Low-density lipoprotein receptor-related protein 6"/>
    <property type="match status" value="1"/>
</dbReference>
<feature type="disulfide bond" evidence="12">
    <location>
        <begin position="414"/>
        <end position="429"/>
    </location>
</feature>
<feature type="domain" description="EGF-like" evidence="14">
    <location>
        <begin position="587"/>
        <end position="602"/>
    </location>
</feature>
<feature type="disulfide bond" evidence="12">
    <location>
        <begin position="322"/>
        <end position="340"/>
    </location>
</feature>
<keyword evidence="4" id="KW-0812">Transmembrane</keyword>
<evidence type="ECO:0000256" key="7">
    <source>
        <dbReference type="ARBA" id="ARBA00022989"/>
    </source>
</evidence>
<accession>A0A8B6EGB7</accession>
<dbReference type="OrthoDB" id="72419at2759"/>
<feature type="disulfide bond" evidence="12">
    <location>
        <begin position="435"/>
        <end position="447"/>
    </location>
</feature>
<dbReference type="Gene3D" id="4.10.400.10">
    <property type="entry name" value="Low-density Lipoprotein Receptor"/>
    <property type="match status" value="11"/>
</dbReference>
<dbReference type="PROSITE" id="PS50068">
    <property type="entry name" value="LDLRA_2"/>
    <property type="match status" value="11"/>
</dbReference>
<comment type="caution">
    <text evidence="12">Lacks conserved residue(s) required for the propagation of feature annotation.</text>
</comment>
<proteinExistence type="predicted"/>
<feature type="disulfide bond" evidence="12">
    <location>
        <begin position="356"/>
        <end position="368"/>
    </location>
</feature>
<name>A0A8B6EGB7_MYTGA</name>
<dbReference type="SMART" id="SM00192">
    <property type="entry name" value="LDLa"/>
    <property type="match status" value="11"/>
</dbReference>
<feature type="disulfide bond" evidence="12">
    <location>
        <begin position="232"/>
        <end position="244"/>
    </location>
</feature>
<keyword evidence="10 15" id="KW-0675">Receptor</keyword>
<keyword evidence="3" id="KW-0254">Endocytosis</keyword>
<dbReference type="AlphaFoldDB" id="A0A8B6EGB7"/>
<feature type="disulfide bond" evidence="12">
    <location>
        <begin position="334"/>
        <end position="349"/>
    </location>
</feature>
<feature type="disulfide bond" evidence="12">
    <location>
        <begin position="239"/>
        <end position="257"/>
    </location>
</feature>
<evidence type="ECO:0000256" key="2">
    <source>
        <dbReference type="ARBA" id="ARBA00022536"/>
    </source>
</evidence>
<keyword evidence="9 12" id="KW-1015">Disulfide bond</keyword>
<gene>
    <name evidence="15" type="ORF">MGAL_10B078363</name>
</gene>
<reference evidence="15" key="1">
    <citation type="submission" date="2018-11" db="EMBL/GenBank/DDBJ databases">
        <authorList>
            <person name="Alioto T."/>
            <person name="Alioto T."/>
        </authorList>
    </citation>
    <scope>NUCLEOTIDE SEQUENCE</scope>
</reference>
<evidence type="ECO:0000256" key="5">
    <source>
        <dbReference type="ARBA" id="ARBA00022729"/>
    </source>
</evidence>
<organism evidence="15 16">
    <name type="scientific">Mytilus galloprovincialis</name>
    <name type="common">Mediterranean mussel</name>
    <dbReference type="NCBI Taxonomy" id="29158"/>
    <lineage>
        <taxon>Eukaryota</taxon>
        <taxon>Metazoa</taxon>
        <taxon>Spiralia</taxon>
        <taxon>Lophotrochozoa</taxon>
        <taxon>Mollusca</taxon>
        <taxon>Bivalvia</taxon>
        <taxon>Autobranchia</taxon>
        <taxon>Pteriomorphia</taxon>
        <taxon>Mytilida</taxon>
        <taxon>Mytiloidea</taxon>
        <taxon>Mytilidae</taxon>
        <taxon>Mytilinae</taxon>
        <taxon>Mytilus</taxon>
    </lineage>
</organism>
<evidence type="ECO:0000313" key="15">
    <source>
        <dbReference type="EMBL" id="VDI33224.1"/>
    </source>
</evidence>
<dbReference type="GO" id="GO:0042562">
    <property type="term" value="F:hormone binding"/>
    <property type="evidence" value="ECO:0007669"/>
    <property type="project" value="TreeGrafter"/>
</dbReference>
<dbReference type="EMBL" id="UYJE01005015">
    <property type="protein sequence ID" value="VDI33224.1"/>
    <property type="molecule type" value="Genomic_DNA"/>
</dbReference>
<dbReference type="InterPro" id="IPR009030">
    <property type="entry name" value="Growth_fac_rcpt_cys_sf"/>
</dbReference>
<dbReference type="PROSITE" id="PS51120">
    <property type="entry name" value="LDLRB"/>
    <property type="match status" value="3"/>
</dbReference>
<dbReference type="InterPro" id="IPR023415">
    <property type="entry name" value="LDLR_class-A_CS"/>
</dbReference>
<dbReference type="PANTHER" id="PTHR22722">
    <property type="entry name" value="LOW-DENSITY LIPOPROTEIN RECEPTOR-RELATED PROTEIN 2-RELATED"/>
    <property type="match status" value="1"/>
</dbReference>
<dbReference type="GO" id="GO:0043235">
    <property type="term" value="C:receptor complex"/>
    <property type="evidence" value="ECO:0007669"/>
    <property type="project" value="TreeGrafter"/>
</dbReference>
<dbReference type="GO" id="GO:0006898">
    <property type="term" value="P:receptor-mediated endocytosis"/>
    <property type="evidence" value="ECO:0007669"/>
    <property type="project" value="TreeGrafter"/>
</dbReference>
<keyword evidence="16" id="KW-1185">Reference proteome</keyword>
<dbReference type="InterPro" id="IPR011042">
    <property type="entry name" value="6-blade_b-propeller_TolB-like"/>
</dbReference>
<evidence type="ECO:0000256" key="3">
    <source>
        <dbReference type="ARBA" id="ARBA00022583"/>
    </source>
</evidence>
<feature type="repeat" description="LDL-receptor class B" evidence="13">
    <location>
        <begin position="803"/>
        <end position="846"/>
    </location>
</feature>
<evidence type="ECO:0000313" key="16">
    <source>
        <dbReference type="Proteomes" id="UP000596742"/>
    </source>
</evidence>
<keyword evidence="11" id="KW-0325">Glycoprotein</keyword>
<feature type="disulfide bond" evidence="12">
    <location>
        <begin position="315"/>
        <end position="327"/>
    </location>
</feature>
<feature type="disulfide bond" evidence="12">
    <location>
        <begin position="476"/>
        <end position="488"/>
    </location>
</feature>
<dbReference type="SUPFAM" id="SSF63825">
    <property type="entry name" value="YWTD domain"/>
    <property type="match status" value="1"/>
</dbReference>
<feature type="disulfide bond" evidence="12">
    <location>
        <begin position="363"/>
        <end position="381"/>
    </location>
</feature>
<dbReference type="Gene3D" id="2.10.25.10">
    <property type="entry name" value="Laminin"/>
    <property type="match status" value="1"/>
</dbReference>
<dbReference type="Gene3D" id="2.120.10.30">
    <property type="entry name" value="TolB, C-terminal domain"/>
    <property type="match status" value="2"/>
</dbReference>
<keyword evidence="8" id="KW-0472">Membrane</keyword>
<comment type="caution">
    <text evidence="15">The sequence shown here is derived from an EMBL/GenBank/DDBJ whole genome shotgun (WGS) entry which is preliminary data.</text>
</comment>
<dbReference type="Proteomes" id="UP000596742">
    <property type="component" value="Unassembled WGS sequence"/>
</dbReference>
<protein>
    <submittedName>
        <fullName evidence="15">Low-density lipoprotein receptor-related protein 1 (Alpha-2-macroglobulin receptor)</fullName>
    </submittedName>
</protein>
<feature type="disulfide bond" evidence="12">
    <location>
        <begin position="212"/>
        <end position="227"/>
    </location>
</feature>
<dbReference type="GO" id="GO:0016324">
    <property type="term" value="C:apical plasma membrane"/>
    <property type="evidence" value="ECO:0007669"/>
    <property type="project" value="TreeGrafter"/>
</dbReference>
<dbReference type="SUPFAM" id="SSF57424">
    <property type="entry name" value="LDL receptor-like module"/>
    <property type="match status" value="10"/>
</dbReference>
<feature type="disulfide bond" evidence="12">
    <location>
        <begin position="172"/>
        <end position="187"/>
    </location>
</feature>
<dbReference type="SUPFAM" id="SSF57184">
    <property type="entry name" value="Growth factor receptor domain"/>
    <property type="match status" value="1"/>
</dbReference>
<dbReference type="InterPro" id="IPR000742">
    <property type="entry name" value="EGF"/>
</dbReference>
<evidence type="ECO:0000256" key="11">
    <source>
        <dbReference type="ARBA" id="ARBA00023180"/>
    </source>
</evidence>
<evidence type="ECO:0000256" key="1">
    <source>
        <dbReference type="ARBA" id="ARBA00004167"/>
    </source>
</evidence>
<dbReference type="Pfam" id="PF00057">
    <property type="entry name" value="Ldl_recept_a"/>
    <property type="match status" value="10"/>
</dbReference>
<evidence type="ECO:0000256" key="4">
    <source>
        <dbReference type="ARBA" id="ARBA00022692"/>
    </source>
</evidence>
<feature type="disulfide bond" evidence="12">
    <location>
        <begin position="483"/>
        <end position="501"/>
    </location>
</feature>
<keyword evidence="6" id="KW-0677">Repeat</keyword>
<dbReference type="InterPro" id="IPR036055">
    <property type="entry name" value="LDL_receptor-like_sf"/>
</dbReference>
<keyword evidence="2" id="KW-0245">EGF-like domain</keyword>